<sequence length="81" mass="9566">MFLRVTPFFKQFFIYKVFIQALPDGSILQPKRMQGARTDGQQSRMMNKRECSQAVLRHNPYREADGSLNWNNQNNQKTTIQ</sequence>
<dbReference type="EMBL" id="CP027231">
    <property type="protein sequence ID" value="AVM52737.1"/>
    <property type="molecule type" value="Genomic_DNA"/>
</dbReference>
<organism evidence="1 2">
    <name type="scientific">Bacteroides zoogleoformans</name>
    <dbReference type="NCBI Taxonomy" id="28119"/>
    <lineage>
        <taxon>Bacteria</taxon>
        <taxon>Pseudomonadati</taxon>
        <taxon>Bacteroidota</taxon>
        <taxon>Bacteroidia</taxon>
        <taxon>Bacteroidales</taxon>
        <taxon>Bacteroidaceae</taxon>
        <taxon>Bacteroides</taxon>
    </lineage>
</organism>
<accession>A0ABM6T811</accession>
<evidence type="ECO:0000313" key="1">
    <source>
        <dbReference type="EMBL" id="AVM52737.1"/>
    </source>
</evidence>
<gene>
    <name evidence="1" type="ORF">C4H11_07145</name>
</gene>
<protein>
    <submittedName>
        <fullName evidence="1">Uncharacterized protein</fullName>
    </submittedName>
</protein>
<reference evidence="1 2" key="1">
    <citation type="submission" date="2018-02" db="EMBL/GenBank/DDBJ databases">
        <authorList>
            <person name="Holder M.E."/>
            <person name="Ajami N.J."/>
            <person name="Petrosino J.F."/>
        </authorList>
    </citation>
    <scope>NUCLEOTIDE SEQUENCE [LARGE SCALE GENOMIC DNA]</scope>
    <source>
        <strain evidence="1 2">ATCC 33285</strain>
    </source>
</reference>
<evidence type="ECO:0000313" key="2">
    <source>
        <dbReference type="Proteomes" id="UP000238304"/>
    </source>
</evidence>
<name>A0ABM6T811_9BACE</name>
<dbReference type="Proteomes" id="UP000238304">
    <property type="component" value="Chromosome"/>
</dbReference>
<keyword evidence="2" id="KW-1185">Reference proteome</keyword>
<proteinExistence type="predicted"/>